<dbReference type="GO" id="GO:0005524">
    <property type="term" value="F:ATP binding"/>
    <property type="evidence" value="ECO:0007669"/>
    <property type="project" value="UniProtKB-KW"/>
</dbReference>
<keyword evidence="2" id="KW-1185">Reference proteome</keyword>
<gene>
    <name evidence="1" type="ORF">BN12_1880005</name>
</gene>
<sequence>MEVKIAVQNVARELEIETDATPAQVSDQIAAAIRDGGVLTLRDAKGRQVIVPGSVIGWVQIGEPEKARVGFGG</sequence>
<protein>
    <submittedName>
        <fullName evidence="1">Putative ATP-binding protein</fullName>
    </submittedName>
</protein>
<dbReference type="Pfam" id="PF11305">
    <property type="entry name" value="DUF3107"/>
    <property type="match status" value="1"/>
</dbReference>
<name>A0A077LWX4_9MICO</name>
<dbReference type="RefSeq" id="WP_048554322.1">
    <property type="nucleotide sequence ID" value="NZ_HF570958.1"/>
</dbReference>
<proteinExistence type="predicted"/>
<dbReference type="AlphaFoldDB" id="A0A077LWX4"/>
<dbReference type="InterPro" id="IPR021456">
    <property type="entry name" value="DUF3107"/>
</dbReference>
<dbReference type="STRING" id="1194083.BN12_1880005"/>
<accession>A0A077LWX4</accession>
<keyword evidence="1" id="KW-0547">Nucleotide-binding</keyword>
<comment type="caution">
    <text evidence="1">The sequence shown here is derived from an EMBL/GenBank/DDBJ whole genome shotgun (WGS) entry which is preliminary data.</text>
</comment>
<evidence type="ECO:0000313" key="2">
    <source>
        <dbReference type="Proteomes" id="UP000035721"/>
    </source>
</evidence>
<dbReference type="OrthoDB" id="3268468at2"/>
<dbReference type="EMBL" id="CAJB01000099">
    <property type="protein sequence ID" value="CCH77352.1"/>
    <property type="molecule type" value="Genomic_DNA"/>
</dbReference>
<dbReference type="Proteomes" id="UP000035721">
    <property type="component" value="Unassembled WGS sequence"/>
</dbReference>
<evidence type="ECO:0000313" key="1">
    <source>
        <dbReference type="EMBL" id="CCH77352.1"/>
    </source>
</evidence>
<reference evidence="1 2" key="1">
    <citation type="journal article" date="2013" name="ISME J.">
        <title>A metabolic model for members of the genus Tetrasphaera involved in enhanced biological phosphorus removal.</title>
        <authorList>
            <person name="Kristiansen R."/>
            <person name="Nguyen H.T.T."/>
            <person name="Saunders A.M."/>
            <person name="Nielsen J.L."/>
            <person name="Wimmer R."/>
            <person name="Le V.Q."/>
            <person name="McIlroy S.J."/>
            <person name="Petrovski S."/>
            <person name="Seviour R.J."/>
            <person name="Calteau A."/>
            <person name="Nielsen K.L."/>
            <person name="Nielsen P.H."/>
        </authorList>
    </citation>
    <scope>NUCLEOTIDE SEQUENCE [LARGE SCALE GENOMIC DNA]</scope>
    <source>
        <strain evidence="1 2">T1-X7</strain>
    </source>
</reference>
<keyword evidence="1" id="KW-0067">ATP-binding</keyword>
<organism evidence="1 2">
    <name type="scientific">Nostocoides japonicum T1-X7</name>
    <dbReference type="NCBI Taxonomy" id="1194083"/>
    <lineage>
        <taxon>Bacteria</taxon>
        <taxon>Bacillati</taxon>
        <taxon>Actinomycetota</taxon>
        <taxon>Actinomycetes</taxon>
        <taxon>Micrococcales</taxon>
        <taxon>Intrasporangiaceae</taxon>
        <taxon>Nostocoides</taxon>
    </lineage>
</organism>